<evidence type="ECO:0000313" key="3">
    <source>
        <dbReference type="Proteomes" id="UP000419017"/>
    </source>
</evidence>
<feature type="transmembrane region" description="Helical" evidence="1">
    <location>
        <begin position="94"/>
        <end position="112"/>
    </location>
</feature>
<dbReference type="InterPro" id="IPR011737">
    <property type="entry name" value="CHP02206_TP0381"/>
</dbReference>
<keyword evidence="1" id="KW-0472">Membrane</keyword>
<name>A0A6I8M5X1_9FUSO</name>
<dbReference type="RefSeq" id="WP_197271479.1">
    <property type="nucleotide sequence ID" value="NZ_CABWIB010000001.1"/>
</dbReference>
<evidence type="ECO:0000256" key="1">
    <source>
        <dbReference type="SAM" id="Phobius"/>
    </source>
</evidence>
<keyword evidence="3" id="KW-1185">Reference proteome</keyword>
<reference evidence="2 3" key="1">
    <citation type="submission" date="2019-10" db="EMBL/GenBank/DDBJ databases">
        <authorList>
            <person name="Blom J."/>
        </authorList>
    </citation>
    <scope>NUCLEOTIDE SEQUENCE [LARGE SCALE GENOMIC DNA]</scope>
    <source>
        <strain evidence="2 3">ES3154-GLU</strain>
    </source>
</reference>
<accession>A0A6I8M5X1</accession>
<proteinExistence type="predicted"/>
<keyword evidence="1" id="KW-1133">Transmembrane helix</keyword>
<gene>
    <name evidence="2" type="ORF">OMES3154_00624</name>
</gene>
<evidence type="ECO:0008006" key="4">
    <source>
        <dbReference type="Google" id="ProtNLM"/>
    </source>
</evidence>
<dbReference type="Pfam" id="PF14808">
    <property type="entry name" value="TMEM164"/>
    <property type="match status" value="1"/>
</dbReference>
<feature type="transmembrane region" description="Helical" evidence="1">
    <location>
        <begin position="15"/>
        <end position="33"/>
    </location>
</feature>
<feature type="transmembrane region" description="Helical" evidence="1">
    <location>
        <begin position="124"/>
        <end position="142"/>
    </location>
</feature>
<dbReference type="AlphaFoldDB" id="A0A6I8M5X1"/>
<sequence>MMMRFETFSKFHLELIIYALLVFFVFYVIHSYIPDNKLQVYTIILGVFVLILKIFDSLNLHYTELKPWTILLPLHICNISLIAGAIFLITKKEVFFNILYFLSFGAIIAMAVPDWNTYNTFYYPYLYFTTHIMEYIILYLGFSRMKIRIDRKKYYVVLVIILFIMIISSYVNTLSSELNFMFLKTYAIESLSFIKSIWLYRILVVFVYFLQTYVMYLLFIYIKKKRKED</sequence>
<feature type="transmembrane region" description="Helical" evidence="1">
    <location>
        <begin position="198"/>
        <end position="222"/>
    </location>
</feature>
<evidence type="ECO:0000313" key="2">
    <source>
        <dbReference type="EMBL" id="VWL85339.1"/>
    </source>
</evidence>
<organism evidence="2 3">
    <name type="scientific">Oceanivirga miroungae</name>
    <dbReference type="NCBI Taxonomy" id="1130046"/>
    <lineage>
        <taxon>Bacteria</taxon>
        <taxon>Fusobacteriati</taxon>
        <taxon>Fusobacteriota</taxon>
        <taxon>Fusobacteriia</taxon>
        <taxon>Fusobacteriales</taxon>
        <taxon>Leptotrichiaceae</taxon>
        <taxon>Oceanivirga</taxon>
    </lineage>
</organism>
<feature type="transmembrane region" description="Helical" evidence="1">
    <location>
        <begin position="68"/>
        <end position="89"/>
    </location>
</feature>
<dbReference type="Proteomes" id="UP000419017">
    <property type="component" value="Unassembled WGS sequence"/>
</dbReference>
<protein>
    <recommendedName>
        <fullName evidence="4">Integral membrane protein</fullName>
    </recommendedName>
</protein>
<dbReference type="EMBL" id="CABWIB010000001">
    <property type="protein sequence ID" value="VWL85339.1"/>
    <property type="molecule type" value="Genomic_DNA"/>
</dbReference>
<keyword evidence="1" id="KW-0812">Transmembrane</keyword>
<feature type="transmembrane region" description="Helical" evidence="1">
    <location>
        <begin position="154"/>
        <end position="171"/>
    </location>
</feature>
<feature type="transmembrane region" description="Helical" evidence="1">
    <location>
        <begin position="40"/>
        <end position="62"/>
    </location>
</feature>
<dbReference type="NCBIfam" id="TIGR02206">
    <property type="entry name" value="intg_mem_TP0381"/>
    <property type="match status" value="1"/>
</dbReference>